<feature type="compositionally biased region" description="Basic residues" evidence="1">
    <location>
        <begin position="189"/>
        <end position="200"/>
    </location>
</feature>
<feature type="region of interest" description="Disordered" evidence="1">
    <location>
        <begin position="185"/>
        <end position="315"/>
    </location>
</feature>
<dbReference type="Proteomes" id="UP000038010">
    <property type="component" value="Unassembled WGS sequence"/>
</dbReference>
<sequence length="410" mass="43854">MSDDSPRKPEYPRDDKKPWRLIKGDPDHYAYGESGSKKLRLDGQWYVCPISGCGFIKDCKNEFVGRRHFQLWHGYPWPQDSRGLLSAAILLPHDQKKQQQDAWAAILGAFGGASAAPFTDTGIRRGGIPYPFSAAAAAYVEQTGGVAAAHARALNAPPPPPALPSPWPPSPAADAAVDALWAAAPSGPAKKKKEPAKKRALSPSASATTTKKPPKKRKQANGASKPALASTSSAGDKKGKGKQKDPESVPAAASPPPDLPITTTTANDDDDPEHLEHLDFAVATEDSLRDQSGGVRQDASHASKRAAAQQKQATQQRLALLNQQLQQTQREHQQEQQQPFAFRLPLTQFPLSSAPATTNASPAPPRPRWVCRARVANGEAVLGEGEVEGEGKGGLCPCDEAGCAQSYEDW</sequence>
<dbReference type="VEuPathDB" id="FungiDB:AB675_8830"/>
<name>A0A0N0NR26_9EURO</name>
<dbReference type="AlphaFoldDB" id="A0A0N0NR26"/>
<proteinExistence type="predicted"/>
<evidence type="ECO:0000313" key="3">
    <source>
        <dbReference type="Proteomes" id="UP000038010"/>
    </source>
</evidence>
<feature type="region of interest" description="Disordered" evidence="1">
    <location>
        <begin position="1"/>
        <end position="20"/>
    </location>
</feature>
<reference evidence="2 3" key="1">
    <citation type="submission" date="2015-06" db="EMBL/GenBank/DDBJ databases">
        <title>Draft genome of the ant-associated black yeast Phialophora attae CBS 131958.</title>
        <authorList>
            <person name="Moreno L.F."/>
            <person name="Stielow B.J."/>
            <person name="de Hoog S."/>
            <person name="Vicente V.A."/>
            <person name="Weiss V.A."/>
            <person name="de Vries M."/>
            <person name="Cruz L.M."/>
            <person name="Souza E.M."/>
        </authorList>
    </citation>
    <scope>NUCLEOTIDE SEQUENCE [LARGE SCALE GENOMIC DNA]</scope>
    <source>
        <strain evidence="2 3">CBS 131958</strain>
    </source>
</reference>
<evidence type="ECO:0000256" key="1">
    <source>
        <dbReference type="SAM" id="MobiDB-lite"/>
    </source>
</evidence>
<feature type="compositionally biased region" description="Low complexity" evidence="1">
    <location>
        <begin position="201"/>
        <end position="211"/>
    </location>
</feature>
<evidence type="ECO:0000313" key="2">
    <source>
        <dbReference type="EMBL" id="KPI44598.1"/>
    </source>
</evidence>
<feature type="compositionally biased region" description="Basic and acidic residues" evidence="1">
    <location>
        <begin position="235"/>
        <end position="247"/>
    </location>
</feature>
<accession>A0A0N0NR26</accession>
<keyword evidence="3" id="KW-1185">Reference proteome</keyword>
<organism evidence="2 3">
    <name type="scientific">Cyphellophora attinorum</name>
    <dbReference type="NCBI Taxonomy" id="1664694"/>
    <lineage>
        <taxon>Eukaryota</taxon>
        <taxon>Fungi</taxon>
        <taxon>Dikarya</taxon>
        <taxon>Ascomycota</taxon>
        <taxon>Pezizomycotina</taxon>
        <taxon>Eurotiomycetes</taxon>
        <taxon>Chaetothyriomycetidae</taxon>
        <taxon>Chaetothyriales</taxon>
        <taxon>Cyphellophoraceae</taxon>
        <taxon>Cyphellophora</taxon>
    </lineage>
</organism>
<gene>
    <name evidence="2" type="ORF">AB675_8830</name>
</gene>
<comment type="caution">
    <text evidence="2">The sequence shown here is derived from an EMBL/GenBank/DDBJ whole genome shotgun (WGS) entry which is preliminary data.</text>
</comment>
<protein>
    <submittedName>
        <fullName evidence="2">Uncharacterized protein</fullName>
    </submittedName>
</protein>
<feature type="compositionally biased region" description="Low complexity" evidence="1">
    <location>
        <begin position="305"/>
        <end position="315"/>
    </location>
</feature>
<dbReference type="EMBL" id="LFJN01000003">
    <property type="protein sequence ID" value="KPI44598.1"/>
    <property type="molecule type" value="Genomic_DNA"/>
</dbReference>
<dbReference type="RefSeq" id="XP_018004561.1">
    <property type="nucleotide sequence ID" value="XM_018149311.1"/>
</dbReference>
<dbReference type="GeneID" id="28741191"/>